<protein>
    <submittedName>
        <fullName evidence="1">Uncharacterized protein</fullName>
    </submittedName>
</protein>
<accession>A0A5C3KZR2</accession>
<dbReference type="Proteomes" id="UP000307440">
    <property type="component" value="Unassembled WGS sequence"/>
</dbReference>
<keyword evidence="2" id="KW-1185">Reference proteome</keyword>
<organism evidence="1 2">
    <name type="scientific">Coprinopsis marcescibilis</name>
    <name type="common">Agaric fungus</name>
    <name type="synonym">Psathyrella marcescibilis</name>
    <dbReference type="NCBI Taxonomy" id="230819"/>
    <lineage>
        <taxon>Eukaryota</taxon>
        <taxon>Fungi</taxon>
        <taxon>Dikarya</taxon>
        <taxon>Basidiomycota</taxon>
        <taxon>Agaricomycotina</taxon>
        <taxon>Agaricomycetes</taxon>
        <taxon>Agaricomycetidae</taxon>
        <taxon>Agaricales</taxon>
        <taxon>Agaricineae</taxon>
        <taxon>Psathyrellaceae</taxon>
        <taxon>Coprinopsis</taxon>
    </lineage>
</organism>
<evidence type="ECO:0000313" key="1">
    <source>
        <dbReference type="EMBL" id="TFK25922.1"/>
    </source>
</evidence>
<evidence type="ECO:0000313" key="2">
    <source>
        <dbReference type="Proteomes" id="UP000307440"/>
    </source>
</evidence>
<sequence>MTRTPSSLHKIQARTARSLLSVFGAFFAWIGTRVWQLVRSTSNPRTHATSSITSSDIDISKSYWLPAVTYNQRQESRPVVAHTPANSRVKTSH</sequence>
<gene>
    <name evidence="1" type="ORF">FA15DRAFT_667910</name>
</gene>
<name>A0A5C3KZR2_COPMA</name>
<proteinExistence type="predicted"/>
<dbReference type="AlphaFoldDB" id="A0A5C3KZR2"/>
<dbReference type="EMBL" id="ML210180">
    <property type="protein sequence ID" value="TFK25922.1"/>
    <property type="molecule type" value="Genomic_DNA"/>
</dbReference>
<reference evidence="1 2" key="1">
    <citation type="journal article" date="2019" name="Nat. Ecol. Evol.">
        <title>Megaphylogeny resolves global patterns of mushroom evolution.</title>
        <authorList>
            <person name="Varga T."/>
            <person name="Krizsan K."/>
            <person name="Foldi C."/>
            <person name="Dima B."/>
            <person name="Sanchez-Garcia M."/>
            <person name="Sanchez-Ramirez S."/>
            <person name="Szollosi G.J."/>
            <person name="Szarkandi J.G."/>
            <person name="Papp V."/>
            <person name="Albert L."/>
            <person name="Andreopoulos W."/>
            <person name="Angelini C."/>
            <person name="Antonin V."/>
            <person name="Barry K.W."/>
            <person name="Bougher N.L."/>
            <person name="Buchanan P."/>
            <person name="Buyck B."/>
            <person name="Bense V."/>
            <person name="Catcheside P."/>
            <person name="Chovatia M."/>
            <person name="Cooper J."/>
            <person name="Damon W."/>
            <person name="Desjardin D."/>
            <person name="Finy P."/>
            <person name="Geml J."/>
            <person name="Haridas S."/>
            <person name="Hughes K."/>
            <person name="Justo A."/>
            <person name="Karasinski D."/>
            <person name="Kautmanova I."/>
            <person name="Kiss B."/>
            <person name="Kocsube S."/>
            <person name="Kotiranta H."/>
            <person name="LaButti K.M."/>
            <person name="Lechner B.E."/>
            <person name="Liimatainen K."/>
            <person name="Lipzen A."/>
            <person name="Lukacs Z."/>
            <person name="Mihaltcheva S."/>
            <person name="Morgado L.N."/>
            <person name="Niskanen T."/>
            <person name="Noordeloos M.E."/>
            <person name="Ohm R.A."/>
            <person name="Ortiz-Santana B."/>
            <person name="Ovrebo C."/>
            <person name="Racz N."/>
            <person name="Riley R."/>
            <person name="Savchenko A."/>
            <person name="Shiryaev A."/>
            <person name="Soop K."/>
            <person name="Spirin V."/>
            <person name="Szebenyi C."/>
            <person name="Tomsovsky M."/>
            <person name="Tulloss R.E."/>
            <person name="Uehling J."/>
            <person name="Grigoriev I.V."/>
            <person name="Vagvolgyi C."/>
            <person name="Papp T."/>
            <person name="Martin F.M."/>
            <person name="Miettinen O."/>
            <person name="Hibbett D.S."/>
            <person name="Nagy L.G."/>
        </authorList>
    </citation>
    <scope>NUCLEOTIDE SEQUENCE [LARGE SCALE GENOMIC DNA]</scope>
    <source>
        <strain evidence="1 2">CBS 121175</strain>
    </source>
</reference>